<dbReference type="EMBL" id="KE346199">
    <property type="protein sequence ID" value="EXC30152.1"/>
    <property type="molecule type" value="Genomic_DNA"/>
</dbReference>
<protein>
    <submittedName>
        <fullName evidence="2">F-box/kelch-repeat protein</fullName>
    </submittedName>
</protein>
<dbReference type="InterPro" id="IPR001810">
    <property type="entry name" value="F-box_dom"/>
</dbReference>
<dbReference type="InterPro" id="IPR050796">
    <property type="entry name" value="SCF_F-box_component"/>
</dbReference>
<accession>W9S742</accession>
<dbReference type="SUPFAM" id="SSF81383">
    <property type="entry name" value="F-box domain"/>
    <property type="match status" value="1"/>
</dbReference>
<dbReference type="PANTHER" id="PTHR31672:SF13">
    <property type="entry name" value="F-BOX PROTEIN CPR30-LIKE"/>
    <property type="match status" value="1"/>
</dbReference>
<evidence type="ECO:0000313" key="3">
    <source>
        <dbReference type="Proteomes" id="UP000030645"/>
    </source>
</evidence>
<evidence type="ECO:0000313" key="2">
    <source>
        <dbReference type="EMBL" id="EXC30152.1"/>
    </source>
</evidence>
<gene>
    <name evidence="2" type="ORF">L484_008482</name>
</gene>
<sequence length="185" mass="20810">MAELSSNLPKEILVEIMTLLPPELLIRLKCLSKTWYVFINALIKDPTFAAKHLRNRMSSTYIVLRSVGTTPPCKPELKLLNVSSDDNVDDPIDFVSKDLFSVLIPEEYVGIGLNRIYHCNGIFCLYDCVMAYDTITLFNPAIKESKRLPKSNFAGALGMSSLAVGFGYDSRANDYKFVKFGFDYS</sequence>
<dbReference type="Proteomes" id="UP000030645">
    <property type="component" value="Unassembled WGS sequence"/>
</dbReference>
<dbReference type="Pfam" id="PF00646">
    <property type="entry name" value="F-box"/>
    <property type="match status" value="1"/>
</dbReference>
<reference evidence="3" key="1">
    <citation type="submission" date="2013-01" db="EMBL/GenBank/DDBJ databases">
        <title>Draft Genome Sequence of a Mulberry Tree, Morus notabilis C.K. Schneid.</title>
        <authorList>
            <person name="He N."/>
            <person name="Zhao S."/>
        </authorList>
    </citation>
    <scope>NUCLEOTIDE SEQUENCE</scope>
</reference>
<organism evidence="2 3">
    <name type="scientific">Morus notabilis</name>
    <dbReference type="NCBI Taxonomy" id="981085"/>
    <lineage>
        <taxon>Eukaryota</taxon>
        <taxon>Viridiplantae</taxon>
        <taxon>Streptophyta</taxon>
        <taxon>Embryophyta</taxon>
        <taxon>Tracheophyta</taxon>
        <taxon>Spermatophyta</taxon>
        <taxon>Magnoliopsida</taxon>
        <taxon>eudicotyledons</taxon>
        <taxon>Gunneridae</taxon>
        <taxon>Pentapetalae</taxon>
        <taxon>rosids</taxon>
        <taxon>fabids</taxon>
        <taxon>Rosales</taxon>
        <taxon>Moraceae</taxon>
        <taxon>Moreae</taxon>
        <taxon>Morus</taxon>
    </lineage>
</organism>
<dbReference type="InterPro" id="IPR036047">
    <property type="entry name" value="F-box-like_dom_sf"/>
</dbReference>
<dbReference type="AlphaFoldDB" id="W9S742"/>
<name>W9S742_9ROSA</name>
<dbReference type="PANTHER" id="PTHR31672">
    <property type="entry name" value="BNACNNG10540D PROTEIN"/>
    <property type="match status" value="1"/>
</dbReference>
<dbReference type="Gene3D" id="1.20.1280.50">
    <property type="match status" value="1"/>
</dbReference>
<dbReference type="PROSITE" id="PS50181">
    <property type="entry name" value="FBOX"/>
    <property type="match status" value="1"/>
</dbReference>
<evidence type="ECO:0000259" key="1">
    <source>
        <dbReference type="PROSITE" id="PS50181"/>
    </source>
</evidence>
<proteinExistence type="predicted"/>
<keyword evidence="3" id="KW-1185">Reference proteome</keyword>
<feature type="domain" description="F-box" evidence="1">
    <location>
        <begin position="2"/>
        <end position="51"/>
    </location>
</feature>